<comment type="similarity">
    <text evidence="10">Belongs to the SGF11 family.</text>
</comment>
<dbReference type="GO" id="GO:0006357">
    <property type="term" value="P:regulation of transcription by RNA polymerase II"/>
    <property type="evidence" value="ECO:0007669"/>
    <property type="project" value="TreeGrafter"/>
</dbReference>
<keyword evidence="8" id="KW-0804">Transcription</keyword>
<evidence type="ECO:0000256" key="3">
    <source>
        <dbReference type="ARBA" id="ARBA00022771"/>
    </source>
</evidence>
<feature type="region of interest" description="Disordered" evidence="11">
    <location>
        <begin position="96"/>
        <end position="216"/>
    </location>
</feature>
<dbReference type="PANTHER" id="PTHR46367">
    <property type="entry name" value="ATAXIN-7-LIKE PROTEIN 3"/>
    <property type="match status" value="1"/>
</dbReference>
<evidence type="ECO:0000256" key="7">
    <source>
        <dbReference type="ARBA" id="ARBA00023159"/>
    </source>
</evidence>
<reference evidence="12" key="1">
    <citation type="submission" date="2022-07" db="EMBL/GenBank/DDBJ databases">
        <title>Phylogenomic reconstructions and comparative analyses of Kickxellomycotina fungi.</title>
        <authorList>
            <person name="Reynolds N.K."/>
            <person name="Stajich J.E."/>
            <person name="Barry K."/>
            <person name="Grigoriev I.V."/>
            <person name="Crous P."/>
            <person name="Smith M.E."/>
        </authorList>
    </citation>
    <scope>NUCLEOTIDE SEQUENCE</scope>
    <source>
        <strain evidence="12">RSA 861</strain>
    </source>
</reference>
<dbReference type="GO" id="GO:0008270">
    <property type="term" value="F:zinc ion binding"/>
    <property type="evidence" value="ECO:0007669"/>
    <property type="project" value="UniProtKB-KW"/>
</dbReference>
<keyword evidence="7 10" id="KW-0010">Activator</keyword>
<evidence type="ECO:0000256" key="11">
    <source>
        <dbReference type="SAM" id="MobiDB-lite"/>
    </source>
</evidence>
<evidence type="ECO:0000256" key="1">
    <source>
        <dbReference type="ARBA" id="ARBA00004123"/>
    </source>
</evidence>
<keyword evidence="6" id="KW-0805">Transcription regulation</keyword>
<evidence type="ECO:0000256" key="4">
    <source>
        <dbReference type="ARBA" id="ARBA00022833"/>
    </source>
</evidence>
<sequence>MSSPCILSQCMDLYAELIDQYIFETVIEAHKDQKISGLPCGICHTRCQCFVTKPGLDIFGNDPSKIPATETYLCTSCQRQYPAARYAPHLEKCMGLSSRRQPSRRAAAQSDRGSASSPYSTSTNVYNGDDRDSPSDDTRVLLNGSVERKRKGPGSRDGSGGGAKKKSKTSTSGGSNRGSPLLKAATLTSSKIPGQSLADNTSPRLKPSVYKNGNGTPLRKQLLQEVTASTALLPPPDPIAVTDDDYIDVDGSEDLEEFFQDVTDFSQVS</sequence>
<feature type="compositionally biased region" description="Low complexity" evidence="11">
    <location>
        <begin position="97"/>
        <end position="110"/>
    </location>
</feature>
<dbReference type="InterPro" id="IPR051078">
    <property type="entry name" value="SGF11"/>
</dbReference>
<comment type="caution">
    <text evidence="12">The sequence shown here is derived from an EMBL/GenBank/DDBJ whole genome shotgun (WGS) entry which is preliminary data.</text>
</comment>
<keyword evidence="13" id="KW-1185">Reference proteome</keyword>
<dbReference type="OrthoDB" id="21557at2759"/>
<keyword evidence="9" id="KW-0539">Nucleus</keyword>
<evidence type="ECO:0000256" key="6">
    <source>
        <dbReference type="ARBA" id="ARBA00023015"/>
    </source>
</evidence>
<dbReference type="GO" id="GO:0006325">
    <property type="term" value="P:chromatin organization"/>
    <property type="evidence" value="ECO:0007669"/>
    <property type="project" value="UniProtKB-KW"/>
</dbReference>
<evidence type="ECO:0000256" key="5">
    <source>
        <dbReference type="ARBA" id="ARBA00022853"/>
    </source>
</evidence>
<evidence type="ECO:0000256" key="2">
    <source>
        <dbReference type="ARBA" id="ARBA00022723"/>
    </source>
</evidence>
<feature type="compositionally biased region" description="Basic and acidic residues" evidence="11">
    <location>
        <begin position="128"/>
        <end position="139"/>
    </location>
</feature>
<feature type="compositionally biased region" description="Polar residues" evidence="11">
    <location>
        <begin position="111"/>
        <end position="126"/>
    </location>
</feature>
<dbReference type="InterPro" id="IPR013246">
    <property type="entry name" value="SAGA_su_Sgf11"/>
</dbReference>
<keyword evidence="2" id="KW-0479">Metal-binding</keyword>
<accession>A0A9W8AD80</accession>
<proteinExistence type="inferred from homology"/>
<evidence type="ECO:0000313" key="13">
    <source>
        <dbReference type="Proteomes" id="UP001150569"/>
    </source>
</evidence>
<organism evidence="12 13">
    <name type="scientific">Tieghemiomyces parasiticus</name>
    <dbReference type="NCBI Taxonomy" id="78921"/>
    <lineage>
        <taxon>Eukaryota</taxon>
        <taxon>Fungi</taxon>
        <taxon>Fungi incertae sedis</taxon>
        <taxon>Zoopagomycota</taxon>
        <taxon>Kickxellomycotina</taxon>
        <taxon>Dimargaritomycetes</taxon>
        <taxon>Dimargaritales</taxon>
        <taxon>Dimargaritaceae</taxon>
        <taxon>Tieghemiomyces</taxon>
    </lineage>
</organism>
<dbReference type="GO" id="GO:0000124">
    <property type="term" value="C:SAGA complex"/>
    <property type="evidence" value="ECO:0007669"/>
    <property type="project" value="TreeGrafter"/>
</dbReference>
<evidence type="ECO:0000256" key="9">
    <source>
        <dbReference type="ARBA" id="ARBA00023242"/>
    </source>
</evidence>
<keyword evidence="4" id="KW-0862">Zinc</keyword>
<dbReference type="PANTHER" id="PTHR46367:SF1">
    <property type="entry name" value="ATAXIN-7-LIKE PROTEIN 3"/>
    <property type="match status" value="1"/>
</dbReference>
<gene>
    <name evidence="12" type="ORF">IWQ60_006328</name>
</gene>
<dbReference type="Proteomes" id="UP001150569">
    <property type="component" value="Unassembled WGS sequence"/>
</dbReference>
<protein>
    <recommendedName>
        <fullName evidence="10">SAGA-associated factor 11</fullName>
    </recommendedName>
</protein>
<dbReference type="Pfam" id="PF08209">
    <property type="entry name" value="Sgf11"/>
    <property type="match status" value="1"/>
</dbReference>
<dbReference type="EMBL" id="JANBPT010000376">
    <property type="protein sequence ID" value="KAJ1922732.1"/>
    <property type="molecule type" value="Genomic_DNA"/>
</dbReference>
<evidence type="ECO:0000313" key="12">
    <source>
        <dbReference type="EMBL" id="KAJ1922732.1"/>
    </source>
</evidence>
<feature type="compositionally biased region" description="Polar residues" evidence="11">
    <location>
        <begin position="186"/>
        <end position="203"/>
    </location>
</feature>
<keyword evidence="3" id="KW-0863">Zinc-finger</keyword>
<comment type="subcellular location">
    <subcellularLocation>
        <location evidence="1 10">Nucleus</location>
    </subcellularLocation>
</comment>
<name>A0A9W8AD80_9FUNG</name>
<dbReference type="GO" id="GO:0071819">
    <property type="term" value="C:DUBm complex"/>
    <property type="evidence" value="ECO:0007669"/>
    <property type="project" value="TreeGrafter"/>
</dbReference>
<dbReference type="GO" id="GO:0003713">
    <property type="term" value="F:transcription coactivator activity"/>
    <property type="evidence" value="ECO:0007669"/>
    <property type="project" value="TreeGrafter"/>
</dbReference>
<evidence type="ECO:0000256" key="8">
    <source>
        <dbReference type="ARBA" id="ARBA00023163"/>
    </source>
</evidence>
<feature type="compositionally biased region" description="Low complexity" evidence="11">
    <location>
        <begin position="169"/>
        <end position="179"/>
    </location>
</feature>
<keyword evidence="5" id="KW-0156">Chromatin regulator</keyword>
<evidence type="ECO:0000256" key="10">
    <source>
        <dbReference type="RuleBase" id="RU261113"/>
    </source>
</evidence>
<dbReference type="AlphaFoldDB" id="A0A9W8AD80"/>